<feature type="transmembrane region" description="Helical" evidence="7">
    <location>
        <begin position="60"/>
        <end position="79"/>
    </location>
</feature>
<feature type="transmembrane region" description="Helical" evidence="7">
    <location>
        <begin position="306"/>
        <end position="325"/>
    </location>
</feature>
<accession>K9WQ63</accession>
<evidence type="ECO:0000256" key="3">
    <source>
        <dbReference type="ARBA" id="ARBA00022448"/>
    </source>
</evidence>
<dbReference type="CDD" id="cd17484">
    <property type="entry name" value="MFS_FBT"/>
    <property type="match status" value="1"/>
</dbReference>
<gene>
    <name evidence="8" type="ORF">Mic7113_6354</name>
</gene>
<comment type="similarity">
    <text evidence="2">Belongs to the major facilitator superfamily. Folate-biopterin transporter (TC 2.A.71) family.</text>
</comment>
<evidence type="ECO:0000256" key="1">
    <source>
        <dbReference type="ARBA" id="ARBA00004141"/>
    </source>
</evidence>
<evidence type="ECO:0000256" key="6">
    <source>
        <dbReference type="ARBA" id="ARBA00023136"/>
    </source>
</evidence>
<dbReference type="EMBL" id="CP003630">
    <property type="protein sequence ID" value="AFZ21941.1"/>
    <property type="molecule type" value="Genomic_DNA"/>
</dbReference>
<dbReference type="NCBIfam" id="TIGR00788">
    <property type="entry name" value="fbt"/>
    <property type="match status" value="1"/>
</dbReference>
<keyword evidence="3" id="KW-0813">Transport</keyword>
<dbReference type="eggNOG" id="COG2211">
    <property type="taxonomic scope" value="Bacteria"/>
</dbReference>
<keyword evidence="6 7" id="KW-0472">Membrane</keyword>
<name>K9WQ63_9CYAN</name>
<dbReference type="Pfam" id="PF03092">
    <property type="entry name" value="BT1"/>
    <property type="match status" value="1"/>
</dbReference>
<dbReference type="HOGENOM" id="CLU_018563_3_2_3"/>
<dbReference type="KEGG" id="mic:Mic7113_6354"/>
<dbReference type="PATRIC" id="fig|1173027.3.peg.7030"/>
<dbReference type="AlphaFoldDB" id="K9WQ63"/>
<feature type="transmembrane region" description="Helical" evidence="7">
    <location>
        <begin position="122"/>
        <end position="143"/>
    </location>
</feature>
<feature type="transmembrane region" description="Helical" evidence="7">
    <location>
        <begin position="345"/>
        <end position="365"/>
    </location>
</feature>
<dbReference type="PANTHER" id="PTHR31585">
    <property type="entry name" value="FOLATE-BIOPTERIN TRANSPORTER 1, CHLOROPLASTIC"/>
    <property type="match status" value="1"/>
</dbReference>
<dbReference type="STRING" id="1173027.Mic7113_6354"/>
<keyword evidence="4 7" id="KW-0812">Transmembrane</keyword>
<dbReference type="GO" id="GO:0016020">
    <property type="term" value="C:membrane"/>
    <property type="evidence" value="ECO:0007669"/>
    <property type="project" value="UniProtKB-SubCell"/>
</dbReference>
<sequence length="499" mass="54489">MFMIASQSGLDTFKESLKEKVFFGNEPTPELIAILIVYFVQGILGLARLAISFFLKDQLALSPAQVAALMGIAALPWVIKPLFGFLSDGLPLFGYRRRPYLILSGLMGTAAWLSLATVVNTAWAATGAILLSSLSVAISDVIVDSLVVERARKESLSDSGSLQSLTWGASAVGGLITAYLSGWLLQHFSNQTVFAITATFPLLVSAVAWFIAEEAVSSRPDTSMVWNQIKQLRGAVTQKAIWLPTAFIFIWQATPSADSAFFYFTTNELGFEPEFLGRVRLVTSVASLIGIWLFQRFLKNLPFRSLMGWTTVISSILGMSALLLVTHTNRTLGIDDHWFSLGDSLILTVMGQIAFMPVLVLSARLCPEGVEATLFALLMSVFNLAGLLSHELGALLTHWLGVTESNFDKLWLLIVITNVSSLLPLPFLGWLPAADPQADIKAAEHHKSLPPAELFEHHSPGAMSEQPFLPELLPEFIRNPLGKRLSKSMGSQPVEEPAD</sequence>
<protein>
    <submittedName>
        <fullName evidence="8">Folate/biopterin transporter</fullName>
    </submittedName>
</protein>
<reference evidence="8 9" key="1">
    <citation type="submission" date="2012-06" db="EMBL/GenBank/DDBJ databases">
        <title>Finished chromosome of genome of Microcoleus sp. PCC 7113.</title>
        <authorList>
            <consortium name="US DOE Joint Genome Institute"/>
            <person name="Gugger M."/>
            <person name="Coursin T."/>
            <person name="Rippka R."/>
            <person name="Tandeau De Marsac N."/>
            <person name="Huntemann M."/>
            <person name="Wei C.-L."/>
            <person name="Han J."/>
            <person name="Detter J.C."/>
            <person name="Han C."/>
            <person name="Tapia R."/>
            <person name="Chen A."/>
            <person name="Kyrpides N."/>
            <person name="Mavromatis K."/>
            <person name="Markowitz V."/>
            <person name="Szeto E."/>
            <person name="Ivanova N."/>
            <person name="Pagani I."/>
            <person name="Pati A."/>
            <person name="Goodwin L."/>
            <person name="Nordberg H.P."/>
            <person name="Cantor M.N."/>
            <person name="Hua S.X."/>
            <person name="Woyke T."/>
            <person name="Kerfeld C.A."/>
        </authorList>
    </citation>
    <scope>NUCLEOTIDE SEQUENCE [LARGE SCALE GENOMIC DNA]</scope>
    <source>
        <strain evidence="8 9">PCC 7113</strain>
    </source>
</reference>
<feature type="transmembrane region" description="Helical" evidence="7">
    <location>
        <begin position="100"/>
        <end position="116"/>
    </location>
</feature>
<dbReference type="InterPro" id="IPR039309">
    <property type="entry name" value="BT1"/>
</dbReference>
<dbReference type="SUPFAM" id="SSF103473">
    <property type="entry name" value="MFS general substrate transporter"/>
    <property type="match status" value="1"/>
</dbReference>
<dbReference type="InterPro" id="IPR036259">
    <property type="entry name" value="MFS_trans_sf"/>
</dbReference>
<proteinExistence type="inferred from homology"/>
<evidence type="ECO:0000256" key="5">
    <source>
        <dbReference type="ARBA" id="ARBA00022989"/>
    </source>
</evidence>
<feature type="transmembrane region" description="Helical" evidence="7">
    <location>
        <begin position="164"/>
        <end position="185"/>
    </location>
</feature>
<feature type="transmembrane region" description="Helical" evidence="7">
    <location>
        <begin position="191"/>
        <end position="212"/>
    </location>
</feature>
<feature type="transmembrane region" description="Helical" evidence="7">
    <location>
        <begin position="275"/>
        <end position="294"/>
    </location>
</feature>
<feature type="transmembrane region" description="Helical" evidence="7">
    <location>
        <begin position="410"/>
        <end position="431"/>
    </location>
</feature>
<dbReference type="Gene3D" id="1.20.1250.20">
    <property type="entry name" value="MFS general substrate transporter like domains"/>
    <property type="match status" value="1"/>
</dbReference>
<dbReference type="Proteomes" id="UP000010471">
    <property type="component" value="Chromosome"/>
</dbReference>
<evidence type="ECO:0000256" key="2">
    <source>
        <dbReference type="ARBA" id="ARBA00007015"/>
    </source>
</evidence>
<organism evidence="8 9">
    <name type="scientific">Allocoleopsis franciscana PCC 7113</name>
    <dbReference type="NCBI Taxonomy" id="1173027"/>
    <lineage>
        <taxon>Bacteria</taxon>
        <taxon>Bacillati</taxon>
        <taxon>Cyanobacteriota</taxon>
        <taxon>Cyanophyceae</taxon>
        <taxon>Coleofasciculales</taxon>
        <taxon>Coleofasciculaceae</taxon>
        <taxon>Allocoleopsis</taxon>
        <taxon>Allocoleopsis franciscana</taxon>
    </lineage>
</organism>
<evidence type="ECO:0000313" key="8">
    <source>
        <dbReference type="EMBL" id="AFZ21941.1"/>
    </source>
</evidence>
<keyword evidence="9" id="KW-1185">Reference proteome</keyword>
<comment type="subcellular location">
    <subcellularLocation>
        <location evidence="1">Membrane</location>
        <topology evidence="1">Multi-pass membrane protein</topology>
    </subcellularLocation>
</comment>
<evidence type="ECO:0000313" key="9">
    <source>
        <dbReference type="Proteomes" id="UP000010471"/>
    </source>
</evidence>
<feature type="transmembrane region" description="Helical" evidence="7">
    <location>
        <begin position="31"/>
        <end position="54"/>
    </location>
</feature>
<dbReference type="PANTHER" id="PTHR31585:SF0">
    <property type="entry name" value="FOLATE-BIOPTERIN TRANSPORTER 1, CHLOROPLASTIC"/>
    <property type="match status" value="1"/>
</dbReference>
<dbReference type="InterPro" id="IPR004324">
    <property type="entry name" value="FBT"/>
</dbReference>
<evidence type="ECO:0000256" key="4">
    <source>
        <dbReference type="ARBA" id="ARBA00022692"/>
    </source>
</evidence>
<keyword evidence="5 7" id="KW-1133">Transmembrane helix</keyword>
<evidence type="ECO:0000256" key="7">
    <source>
        <dbReference type="SAM" id="Phobius"/>
    </source>
</evidence>
<feature type="transmembrane region" description="Helical" evidence="7">
    <location>
        <begin position="372"/>
        <end position="390"/>
    </location>
</feature>